<evidence type="ECO:0000259" key="1">
    <source>
        <dbReference type="Pfam" id="PF00535"/>
    </source>
</evidence>
<name>A0A6J5SX42_9CAUD</name>
<dbReference type="SUPFAM" id="SSF53448">
    <property type="entry name" value="Nucleotide-diphospho-sugar transferases"/>
    <property type="match status" value="1"/>
</dbReference>
<protein>
    <recommendedName>
        <fullName evidence="1">Glycosyltransferase 2-like domain-containing protein</fullName>
    </recommendedName>
</protein>
<feature type="domain" description="Glycosyltransferase 2-like" evidence="1">
    <location>
        <begin position="55"/>
        <end position="110"/>
    </location>
</feature>
<dbReference type="InterPro" id="IPR029044">
    <property type="entry name" value="Nucleotide-diphossugar_trans"/>
</dbReference>
<dbReference type="Pfam" id="PF00535">
    <property type="entry name" value="Glycos_transf_2"/>
    <property type="match status" value="1"/>
</dbReference>
<accession>A0A6J5SX42</accession>
<organism evidence="2">
    <name type="scientific">uncultured Caudovirales phage</name>
    <dbReference type="NCBI Taxonomy" id="2100421"/>
    <lineage>
        <taxon>Viruses</taxon>
        <taxon>Duplodnaviria</taxon>
        <taxon>Heunggongvirae</taxon>
        <taxon>Uroviricota</taxon>
        <taxon>Caudoviricetes</taxon>
        <taxon>Peduoviridae</taxon>
        <taxon>Maltschvirus</taxon>
        <taxon>Maltschvirus maltsch</taxon>
    </lineage>
</organism>
<dbReference type="InterPro" id="IPR001173">
    <property type="entry name" value="Glyco_trans_2-like"/>
</dbReference>
<sequence length="239" mass="27505">MKISIIHASFGRPELQALTAWKWIERTSGDHDIEYLLSIDKSDPSEYPDSISWKQDYVTAKVIKNDTNTSVAAINKAASKSTGDILIVISDDFDCPKNWDDLIVETVGDKTDWILKTQDGTQPWIITLPIMDRAYYESYGYVYRPGFLHMFCDCELTHQADITKCKLTSDLLFKHDHYSVGGITKDQTSNKADKTWEQGKKMYLTKCKEWVSLGIDIYNLPKEAEGHINWLKNEYARFK</sequence>
<proteinExistence type="predicted"/>
<evidence type="ECO:0000313" key="2">
    <source>
        <dbReference type="EMBL" id="CAB4219536.1"/>
    </source>
</evidence>
<reference evidence="2" key="1">
    <citation type="submission" date="2020-05" db="EMBL/GenBank/DDBJ databases">
        <authorList>
            <person name="Chiriac C."/>
            <person name="Salcher M."/>
            <person name="Ghai R."/>
            <person name="Kavagutti S V."/>
        </authorList>
    </citation>
    <scope>NUCLEOTIDE SEQUENCE</scope>
</reference>
<dbReference type="EMBL" id="LR797481">
    <property type="protein sequence ID" value="CAB4219536.1"/>
    <property type="molecule type" value="Genomic_DNA"/>
</dbReference>
<gene>
    <name evidence="2" type="ORF">UFOVP1615_23</name>
</gene>